<gene>
    <name evidence="2" type="ORF">IEQ34_003783</name>
</gene>
<keyword evidence="1" id="KW-0812">Transmembrane</keyword>
<keyword evidence="3" id="KW-1185">Reference proteome</keyword>
<name>A0AAV7GXD0_DENCH</name>
<protein>
    <submittedName>
        <fullName evidence="2">Uncharacterized protein</fullName>
    </submittedName>
</protein>
<comment type="caution">
    <text evidence="2">The sequence shown here is derived from an EMBL/GenBank/DDBJ whole genome shotgun (WGS) entry which is preliminary data.</text>
</comment>
<evidence type="ECO:0000256" key="1">
    <source>
        <dbReference type="SAM" id="Phobius"/>
    </source>
</evidence>
<dbReference type="AlphaFoldDB" id="A0AAV7GXD0"/>
<proteinExistence type="predicted"/>
<evidence type="ECO:0000313" key="2">
    <source>
        <dbReference type="EMBL" id="KAH0466545.1"/>
    </source>
</evidence>
<feature type="transmembrane region" description="Helical" evidence="1">
    <location>
        <begin position="203"/>
        <end position="227"/>
    </location>
</feature>
<dbReference type="Proteomes" id="UP000775213">
    <property type="component" value="Unassembled WGS sequence"/>
</dbReference>
<evidence type="ECO:0000313" key="3">
    <source>
        <dbReference type="Proteomes" id="UP000775213"/>
    </source>
</evidence>
<accession>A0AAV7GXD0</accession>
<reference evidence="2 3" key="1">
    <citation type="journal article" date="2021" name="Hortic Res">
        <title>Chromosome-scale assembly of the Dendrobium chrysotoxum genome enhances the understanding of orchid evolution.</title>
        <authorList>
            <person name="Zhang Y."/>
            <person name="Zhang G.Q."/>
            <person name="Zhang D."/>
            <person name="Liu X.D."/>
            <person name="Xu X.Y."/>
            <person name="Sun W.H."/>
            <person name="Yu X."/>
            <person name="Zhu X."/>
            <person name="Wang Z.W."/>
            <person name="Zhao X."/>
            <person name="Zhong W.Y."/>
            <person name="Chen H."/>
            <person name="Yin W.L."/>
            <person name="Huang T."/>
            <person name="Niu S.C."/>
            <person name="Liu Z.J."/>
        </authorList>
    </citation>
    <scope>NUCLEOTIDE SEQUENCE [LARGE SCALE GENOMIC DNA]</scope>
    <source>
        <strain evidence="2">Lindl</strain>
    </source>
</reference>
<dbReference type="Gene3D" id="1.10.510.10">
    <property type="entry name" value="Transferase(Phosphotransferase) domain 1"/>
    <property type="match status" value="1"/>
</dbReference>
<dbReference type="EMBL" id="JAGFBR010000005">
    <property type="protein sequence ID" value="KAH0466545.1"/>
    <property type="molecule type" value="Genomic_DNA"/>
</dbReference>
<keyword evidence="1" id="KW-0472">Membrane</keyword>
<keyword evidence="1" id="KW-1133">Transmembrane helix</keyword>
<organism evidence="2 3">
    <name type="scientific">Dendrobium chrysotoxum</name>
    <name type="common">Orchid</name>
    <dbReference type="NCBI Taxonomy" id="161865"/>
    <lineage>
        <taxon>Eukaryota</taxon>
        <taxon>Viridiplantae</taxon>
        <taxon>Streptophyta</taxon>
        <taxon>Embryophyta</taxon>
        <taxon>Tracheophyta</taxon>
        <taxon>Spermatophyta</taxon>
        <taxon>Magnoliopsida</taxon>
        <taxon>Liliopsida</taxon>
        <taxon>Asparagales</taxon>
        <taxon>Orchidaceae</taxon>
        <taxon>Epidendroideae</taxon>
        <taxon>Malaxideae</taxon>
        <taxon>Dendrobiinae</taxon>
        <taxon>Dendrobium</taxon>
    </lineage>
</organism>
<sequence>MVNLQQQMEAMTNTLAALSSKGKSILKQNAGSNKVKSIFQRADSSCLENSLWRMPIDEVGSSINPDSVKNIMDKFETQTVNKVEVVDRLVACEEQCIKKNSEVQTPTDKEMHDHEKHNGETVILESRSDEVTLQNVDQPVCCKMSLNEVNMEEEKARQQMGTTAMEEVIDKAFITHQNIEENMQLIKDEPLELMNLAASSKEVLLVAGLLVFAGGVSSGVGLGLLWWTTGLHVLGTDELNAYLNKYALELDPRLEDMVGRFSIAVDFLEKLLRYDHQDRLTAREAMIFKMHILEIGGESRWIRLGSWKMNSLRRLWTND</sequence>